<name>A0A9P9D9A9_9PLEO</name>
<feature type="compositionally biased region" description="Basic and acidic residues" evidence="1">
    <location>
        <begin position="181"/>
        <end position="193"/>
    </location>
</feature>
<reference evidence="2" key="1">
    <citation type="journal article" date="2021" name="Nat. Commun.">
        <title>Genetic determinants of endophytism in the Arabidopsis root mycobiome.</title>
        <authorList>
            <person name="Mesny F."/>
            <person name="Miyauchi S."/>
            <person name="Thiergart T."/>
            <person name="Pickel B."/>
            <person name="Atanasova L."/>
            <person name="Karlsson M."/>
            <person name="Huettel B."/>
            <person name="Barry K.W."/>
            <person name="Haridas S."/>
            <person name="Chen C."/>
            <person name="Bauer D."/>
            <person name="Andreopoulos W."/>
            <person name="Pangilinan J."/>
            <person name="LaButti K."/>
            <person name="Riley R."/>
            <person name="Lipzen A."/>
            <person name="Clum A."/>
            <person name="Drula E."/>
            <person name="Henrissat B."/>
            <person name="Kohler A."/>
            <person name="Grigoriev I.V."/>
            <person name="Martin F.M."/>
            <person name="Hacquard S."/>
        </authorList>
    </citation>
    <scope>NUCLEOTIDE SEQUENCE</scope>
    <source>
        <strain evidence="2">MPI-CAGE-CH-0243</strain>
    </source>
</reference>
<dbReference type="AlphaFoldDB" id="A0A9P9D9A9"/>
<dbReference type="EMBL" id="JAGMWT010000015">
    <property type="protein sequence ID" value="KAH7116130.1"/>
    <property type="molecule type" value="Genomic_DNA"/>
</dbReference>
<evidence type="ECO:0000313" key="3">
    <source>
        <dbReference type="Proteomes" id="UP000700596"/>
    </source>
</evidence>
<gene>
    <name evidence="2" type="ORF">B0J11DRAFT_593877</name>
</gene>
<comment type="caution">
    <text evidence="2">The sequence shown here is derived from an EMBL/GenBank/DDBJ whole genome shotgun (WGS) entry which is preliminary data.</text>
</comment>
<protein>
    <submittedName>
        <fullName evidence="2">Uncharacterized protein</fullName>
    </submittedName>
</protein>
<feature type="compositionally biased region" description="Basic and acidic residues" evidence="1">
    <location>
        <begin position="37"/>
        <end position="53"/>
    </location>
</feature>
<organism evidence="2 3">
    <name type="scientific">Dendryphion nanum</name>
    <dbReference type="NCBI Taxonomy" id="256645"/>
    <lineage>
        <taxon>Eukaryota</taxon>
        <taxon>Fungi</taxon>
        <taxon>Dikarya</taxon>
        <taxon>Ascomycota</taxon>
        <taxon>Pezizomycotina</taxon>
        <taxon>Dothideomycetes</taxon>
        <taxon>Pleosporomycetidae</taxon>
        <taxon>Pleosporales</taxon>
        <taxon>Torulaceae</taxon>
        <taxon>Dendryphion</taxon>
    </lineage>
</organism>
<feature type="region of interest" description="Disordered" evidence="1">
    <location>
        <begin position="20"/>
        <end position="136"/>
    </location>
</feature>
<accession>A0A9P9D9A9</accession>
<keyword evidence="3" id="KW-1185">Reference proteome</keyword>
<evidence type="ECO:0000256" key="1">
    <source>
        <dbReference type="SAM" id="MobiDB-lite"/>
    </source>
</evidence>
<dbReference type="Proteomes" id="UP000700596">
    <property type="component" value="Unassembled WGS sequence"/>
</dbReference>
<evidence type="ECO:0000313" key="2">
    <source>
        <dbReference type="EMBL" id="KAH7116130.1"/>
    </source>
</evidence>
<proteinExistence type="predicted"/>
<feature type="region of interest" description="Disordered" evidence="1">
    <location>
        <begin position="164"/>
        <end position="193"/>
    </location>
</feature>
<feature type="compositionally biased region" description="Acidic residues" evidence="1">
    <location>
        <begin position="54"/>
        <end position="65"/>
    </location>
</feature>
<feature type="compositionally biased region" description="Acidic residues" evidence="1">
    <location>
        <begin position="81"/>
        <end position="125"/>
    </location>
</feature>
<sequence>MGYPYLYSAMAALSLEDSRYYDNDYGGHAPQNPGQRSDLEMFDPPRWREHFGISEDEDSGDDEPFDFGAHSGSVSGPYEFGPDDNSEDDNSEDDNSEDDNSEDDDSEDNDSEEDKSQDNDYDDNYNNDGYYHDNVENNYYRDHLGDHQYDNNSSHENYEYDEDENYEDGENYGYSESHNYNNDDFKDVSPNSRHETVNQISSIYEKPTCCICFEADVVLRTLNMCGLSTRNV</sequence>